<evidence type="ECO:0000313" key="2">
    <source>
        <dbReference type="EMBL" id="MXO73030.1"/>
    </source>
</evidence>
<protein>
    <recommendedName>
        <fullName evidence="1">ER-bound oxygenase mpaB/mpaB'/Rubber oxygenase catalytic domain-containing protein</fullName>
    </recommendedName>
</protein>
<dbReference type="AlphaFoldDB" id="A0A844Z1K2"/>
<name>A0A844Z1K2_9SPHN</name>
<dbReference type="InterPro" id="IPR046366">
    <property type="entry name" value="MPAB"/>
</dbReference>
<proteinExistence type="predicted"/>
<feature type="domain" description="ER-bound oxygenase mpaB/mpaB'/Rubber oxygenase catalytic" evidence="1">
    <location>
        <begin position="78"/>
        <end position="261"/>
    </location>
</feature>
<organism evidence="2 3">
    <name type="scientific">Alteraurantiacibacter buctensis</name>
    <dbReference type="NCBI Taxonomy" id="1503981"/>
    <lineage>
        <taxon>Bacteria</taxon>
        <taxon>Pseudomonadati</taxon>
        <taxon>Pseudomonadota</taxon>
        <taxon>Alphaproteobacteria</taxon>
        <taxon>Sphingomonadales</taxon>
        <taxon>Erythrobacteraceae</taxon>
        <taxon>Alteraurantiacibacter</taxon>
    </lineage>
</organism>
<dbReference type="RefSeq" id="WP_160772964.1">
    <property type="nucleotide sequence ID" value="NZ_WTYV01000007.1"/>
</dbReference>
<dbReference type="Pfam" id="PF09995">
    <property type="entry name" value="MPAB_Lcp_cat"/>
    <property type="match status" value="1"/>
</dbReference>
<evidence type="ECO:0000313" key="3">
    <source>
        <dbReference type="Proteomes" id="UP000466966"/>
    </source>
</evidence>
<dbReference type="InterPro" id="IPR018713">
    <property type="entry name" value="MPAB/Lcp_cat_dom"/>
</dbReference>
<sequence>MISGSTGKNMALNGKARKWIDRRIAALDPAKDYAEIMCLSVVYRSNDAFMDLLYSITFPNFIVPNRGAIAVLRDGKGKVFRAAERRMDDTARHILIWNEFGPEHEYTRRSVNALNRLHKHWSDRYPGSFAHDEDYLYTMCYEATLFHRLLRRVGLAGLSEKEKQASWEFYSRLAPQFRNAETDTAISGFPGSFEACVDYVERYESTRWPPNAYTASIDATLIQAFAKRHMPKVLRPIGRQLVLSLLPERTVCNLGLELPPPFVRKLCKLVFATYLLIGMKLLRDPTQSHAEIIREREGLSVEQYVLAVTG</sequence>
<accession>A0A844Z1K2</accession>
<dbReference type="GO" id="GO:0016491">
    <property type="term" value="F:oxidoreductase activity"/>
    <property type="evidence" value="ECO:0007669"/>
    <property type="project" value="InterPro"/>
</dbReference>
<evidence type="ECO:0000259" key="1">
    <source>
        <dbReference type="Pfam" id="PF09995"/>
    </source>
</evidence>
<reference evidence="2 3" key="1">
    <citation type="submission" date="2019-12" db="EMBL/GenBank/DDBJ databases">
        <title>Genomic-based taxomic classification of the family Erythrobacteraceae.</title>
        <authorList>
            <person name="Xu L."/>
        </authorList>
    </citation>
    <scope>NUCLEOTIDE SEQUENCE [LARGE SCALE GENOMIC DNA]</scope>
    <source>
        <strain evidence="2 3">M0322</strain>
    </source>
</reference>
<gene>
    <name evidence="2" type="ORF">GRI99_15475</name>
</gene>
<dbReference type="PANTHER" id="PTHR36124">
    <property type="match status" value="1"/>
</dbReference>
<dbReference type="PANTHER" id="PTHR36124:SF1">
    <property type="entry name" value="ER-BOUND OXYGENASE MPAB_MPAB'_RUBBER OXYGENASE CATALYTIC DOMAIN-CONTAINING PROTEIN"/>
    <property type="match status" value="1"/>
</dbReference>
<keyword evidence="3" id="KW-1185">Reference proteome</keyword>
<dbReference type="Proteomes" id="UP000466966">
    <property type="component" value="Unassembled WGS sequence"/>
</dbReference>
<dbReference type="OrthoDB" id="836517at2"/>
<comment type="caution">
    <text evidence="2">The sequence shown here is derived from an EMBL/GenBank/DDBJ whole genome shotgun (WGS) entry which is preliminary data.</text>
</comment>
<dbReference type="EMBL" id="WTYV01000007">
    <property type="protein sequence ID" value="MXO73030.1"/>
    <property type="molecule type" value="Genomic_DNA"/>
</dbReference>